<proteinExistence type="predicted"/>
<dbReference type="AlphaFoldDB" id="A0A699XR28"/>
<accession>A0A699XR28</accession>
<feature type="region of interest" description="Disordered" evidence="1">
    <location>
        <begin position="1"/>
        <end position="80"/>
    </location>
</feature>
<feature type="compositionally biased region" description="Low complexity" evidence="1">
    <location>
        <begin position="1"/>
        <end position="10"/>
    </location>
</feature>
<feature type="non-terminal residue" evidence="2">
    <location>
        <position position="1"/>
    </location>
</feature>
<organism evidence="2">
    <name type="scientific">Tanacetum cinerariifolium</name>
    <name type="common">Dalmatian daisy</name>
    <name type="synonym">Chrysanthemum cinerariifolium</name>
    <dbReference type="NCBI Taxonomy" id="118510"/>
    <lineage>
        <taxon>Eukaryota</taxon>
        <taxon>Viridiplantae</taxon>
        <taxon>Streptophyta</taxon>
        <taxon>Embryophyta</taxon>
        <taxon>Tracheophyta</taxon>
        <taxon>Spermatophyta</taxon>
        <taxon>Magnoliopsida</taxon>
        <taxon>eudicotyledons</taxon>
        <taxon>Gunneridae</taxon>
        <taxon>Pentapetalae</taxon>
        <taxon>asterids</taxon>
        <taxon>campanulids</taxon>
        <taxon>Asterales</taxon>
        <taxon>Asteraceae</taxon>
        <taxon>Asteroideae</taxon>
        <taxon>Anthemideae</taxon>
        <taxon>Anthemidinae</taxon>
        <taxon>Tanacetum</taxon>
    </lineage>
</organism>
<sequence length="80" mass="8617">RRAGRRANPPRARRGPGSRAAGRLAAKPRKDNPPRQAGGEHRARDARAQPGQHGRAPAHRPQRPLRRVPAPGLPRPAGQG</sequence>
<feature type="compositionally biased region" description="Basic and acidic residues" evidence="1">
    <location>
        <begin position="28"/>
        <end position="47"/>
    </location>
</feature>
<name>A0A699XR28_TANCI</name>
<feature type="non-terminal residue" evidence="2">
    <location>
        <position position="80"/>
    </location>
</feature>
<feature type="compositionally biased region" description="Basic residues" evidence="1">
    <location>
        <begin position="56"/>
        <end position="66"/>
    </location>
</feature>
<comment type="caution">
    <text evidence="2">The sequence shown here is derived from an EMBL/GenBank/DDBJ whole genome shotgun (WGS) entry which is preliminary data.</text>
</comment>
<dbReference type="EMBL" id="BKCJ011877275">
    <property type="protein sequence ID" value="GFD60406.1"/>
    <property type="molecule type" value="Genomic_DNA"/>
</dbReference>
<gene>
    <name evidence="2" type="ORF">Tci_932375</name>
</gene>
<evidence type="ECO:0000313" key="2">
    <source>
        <dbReference type="EMBL" id="GFD60406.1"/>
    </source>
</evidence>
<reference evidence="2" key="1">
    <citation type="journal article" date="2019" name="Sci. Rep.">
        <title>Draft genome of Tanacetum cinerariifolium, the natural source of mosquito coil.</title>
        <authorList>
            <person name="Yamashiro T."/>
            <person name="Shiraishi A."/>
            <person name="Satake H."/>
            <person name="Nakayama K."/>
        </authorList>
    </citation>
    <scope>NUCLEOTIDE SEQUENCE</scope>
</reference>
<evidence type="ECO:0000256" key="1">
    <source>
        <dbReference type="SAM" id="MobiDB-lite"/>
    </source>
</evidence>
<protein>
    <submittedName>
        <fullName evidence="2">Uncharacterized protein</fullName>
    </submittedName>
</protein>